<keyword evidence="2" id="KW-1185">Reference proteome</keyword>
<proteinExistence type="predicted"/>
<reference evidence="1 2" key="1">
    <citation type="submission" date="2013-07" db="EMBL/GenBank/DDBJ databases">
        <title>Comparative Genomic and Metabolomic Analysis of Twelve Strains of Pseudoalteromonas luteoviolacea.</title>
        <authorList>
            <person name="Vynne N.G."/>
            <person name="Mansson M."/>
            <person name="Gram L."/>
        </authorList>
    </citation>
    <scope>NUCLEOTIDE SEQUENCE [LARGE SCALE GENOMIC DNA]</scope>
    <source>
        <strain evidence="1 2">DSM 6061</strain>
    </source>
</reference>
<dbReference type="PATRIC" id="fig|1365250.3.peg.4689"/>
<sequence length="63" mass="7237">MDWLFLIYPVARRKTVLNMVDIKWREKSARINLLRAVIAIWGEAINTQYPLSRDTSSTGCPTG</sequence>
<accession>A0A166UZA1</accession>
<evidence type="ECO:0000313" key="2">
    <source>
        <dbReference type="Proteomes" id="UP000076643"/>
    </source>
</evidence>
<comment type="caution">
    <text evidence="1">The sequence shown here is derived from an EMBL/GenBank/DDBJ whole genome shotgun (WGS) entry which is preliminary data.</text>
</comment>
<name>A0A166UZA1_9GAMM</name>
<protein>
    <submittedName>
        <fullName evidence="1">Uncharacterized protein</fullName>
    </submittedName>
</protein>
<dbReference type="Proteomes" id="UP000076643">
    <property type="component" value="Unassembled WGS sequence"/>
</dbReference>
<dbReference type="AlphaFoldDB" id="A0A166UZA1"/>
<dbReference type="EMBL" id="AUYB01000140">
    <property type="protein sequence ID" value="KZN31540.1"/>
    <property type="molecule type" value="Genomic_DNA"/>
</dbReference>
<gene>
    <name evidence="1" type="ORF">N475_23655</name>
</gene>
<evidence type="ECO:0000313" key="1">
    <source>
        <dbReference type="EMBL" id="KZN31540.1"/>
    </source>
</evidence>
<organism evidence="1 2">
    <name type="scientific">Pseudoalteromonas luteoviolacea DSM 6061</name>
    <dbReference type="NCBI Taxonomy" id="1365250"/>
    <lineage>
        <taxon>Bacteria</taxon>
        <taxon>Pseudomonadati</taxon>
        <taxon>Pseudomonadota</taxon>
        <taxon>Gammaproteobacteria</taxon>
        <taxon>Alteromonadales</taxon>
        <taxon>Pseudoalteromonadaceae</taxon>
        <taxon>Pseudoalteromonas</taxon>
    </lineage>
</organism>